<proteinExistence type="predicted"/>
<dbReference type="Gene3D" id="3.40.50.980">
    <property type="match status" value="2"/>
</dbReference>
<name>A0A9P6MI97_9FUNG</name>
<dbReference type="Gene3D" id="2.30.38.10">
    <property type="entry name" value="Luciferase, Domain 3"/>
    <property type="match status" value="1"/>
</dbReference>
<dbReference type="PROSITE" id="PS00455">
    <property type="entry name" value="AMP_BINDING"/>
    <property type="match status" value="1"/>
</dbReference>
<dbReference type="EMBL" id="JAAAHW010000472">
    <property type="protein sequence ID" value="KAG0002057.1"/>
    <property type="molecule type" value="Genomic_DNA"/>
</dbReference>
<protein>
    <submittedName>
        <fullName evidence="6">Uncharacterized protein</fullName>
    </submittedName>
</protein>
<dbReference type="AlphaFoldDB" id="A0A9P6MI97"/>
<dbReference type="InterPro" id="IPR000873">
    <property type="entry name" value="AMP-dep_synth/lig_dom"/>
</dbReference>
<dbReference type="GO" id="GO:0043041">
    <property type="term" value="P:amino acid activation for nonribosomal peptide biosynthetic process"/>
    <property type="evidence" value="ECO:0007669"/>
    <property type="project" value="TreeGrafter"/>
</dbReference>
<evidence type="ECO:0000313" key="6">
    <source>
        <dbReference type="EMBL" id="KAG0002057.1"/>
    </source>
</evidence>
<comment type="caution">
    <text evidence="6">The sequence shown here is derived from an EMBL/GenBank/DDBJ whole genome shotgun (WGS) entry which is preliminary data.</text>
</comment>
<dbReference type="GO" id="GO:0044550">
    <property type="term" value="P:secondary metabolite biosynthetic process"/>
    <property type="evidence" value="ECO:0007669"/>
    <property type="project" value="TreeGrafter"/>
</dbReference>
<keyword evidence="7" id="KW-1185">Reference proteome</keyword>
<feature type="domain" description="AMP-dependent synthetase/ligase" evidence="4">
    <location>
        <begin position="366"/>
        <end position="702"/>
    </location>
</feature>
<dbReference type="PANTHER" id="PTHR45527">
    <property type="entry name" value="NONRIBOSOMAL PEPTIDE SYNTHETASE"/>
    <property type="match status" value="1"/>
</dbReference>
<dbReference type="SUPFAM" id="SSF52777">
    <property type="entry name" value="CoA-dependent acyltransferases"/>
    <property type="match status" value="1"/>
</dbReference>
<accession>A0A9P6MI97</accession>
<evidence type="ECO:0000256" key="3">
    <source>
        <dbReference type="SAM" id="MobiDB-lite"/>
    </source>
</evidence>
<feature type="compositionally biased region" description="Polar residues" evidence="3">
    <location>
        <begin position="72"/>
        <end position="84"/>
    </location>
</feature>
<evidence type="ECO:0000259" key="4">
    <source>
        <dbReference type="Pfam" id="PF00501"/>
    </source>
</evidence>
<dbReference type="PANTHER" id="PTHR45527:SF1">
    <property type="entry name" value="FATTY ACID SYNTHASE"/>
    <property type="match status" value="1"/>
</dbReference>
<evidence type="ECO:0000313" key="7">
    <source>
        <dbReference type="Proteomes" id="UP000749646"/>
    </source>
</evidence>
<evidence type="ECO:0000256" key="2">
    <source>
        <dbReference type="ARBA" id="ARBA00022553"/>
    </source>
</evidence>
<feature type="region of interest" description="Disordered" evidence="3">
    <location>
        <begin position="29"/>
        <end position="85"/>
    </location>
</feature>
<dbReference type="Proteomes" id="UP000749646">
    <property type="component" value="Unassembled WGS sequence"/>
</dbReference>
<dbReference type="FunFam" id="3.40.50.980:FF:000001">
    <property type="entry name" value="Non-ribosomal peptide synthetase"/>
    <property type="match status" value="1"/>
</dbReference>
<evidence type="ECO:0000259" key="5">
    <source>
        <dbReference type="Pfam" id="PF00668"/>
    </source>
</evidence>
<feature type="domain" description="Condensation" evidence="5">
    <location>
        <begin position="91"/>
        <end position="345"/>
    </location>
</feature>
<dbReference type="GO" id="GO:0003824">
    <property type="term" value="F:catalytic activity"/>
    <property type="evidence" value="ECO:0007669"/>
    <property type="project" value="InterPro"/>
</dbReference>
<dbReference type="InterPro" id="IPR020845">
    <property type="entry name" value="AMP-binding_CS"/>
</dbReference>
<dbReference type="SUPFAM" id="SSF56801">
    <property type="entry name" value="Acetyl-CoA synthetase-like"/>
    <property type="match status" value="1"/>
</dbReference>
<dbReference type="Pfam" id="PF00668">
    <property type="entry name" value="Condensation"/>
    <property type="match status" value="1"/>
</dbReference>
<evidence type="ECO:0000256" key="1">
    <source>
        <dbReference type="ARBA" id="ARBA00022450"/>
    </source>
</evidence>
<dbReference type="Pfam" id="PF00501">
    <property type="entry name" value="AMP-binding"/>
    <property type="match status" value="1"/>
</dbReference>
<sequence length="706" mass="78093">MSINTHTESWDPFLRISDPNAVPDAIKLEASRSGASTPGSYEEIATMSRAESSTTIGDFDDATKQLSDDGNDSTTPSSWTQSDNPHLMVHPGKDLQAHCDYWTEALEDVPVLLNLPTDRFRSLHRSSVEARLSISLGTPMTQSLKKMVKEHDMDLGAILVAAWSAVLSRLSRQEDIIVGIRSTDLNHRDNNSQFDDNILPLRIDLSGDPNTTQLLERVRRATMSAKAHQELSLHRMTDAVKPTKEDSFNPLFQVVFQWHEQELLEMKPTQISSARETIDVDLKLHLQDSEKGIAGELRFATALFDVDTIKRHVGYLHVMLSSMVADAAQPVATVDIISPSERTFLQERWDETSVAYADYLCMHQLFEAQVKRTPNATAVVFEDRRLSYSELNVRANRLAHQLIELGVRPDARVAICVERSLAMITGVLAILKAGGAYVPLDPAYASERLRDILADAEPEIALVDKFGRTALGEVALASMTVLDPNIPFDFSTSNPRIPGLTSRHLAYIIYTSGSTGKPKGVIIEHRGVVNLAQAHTKFFDIDHDSRFLQFASINFDASVADIMLPLSSGAAIYLPPDSIRLDRNGLWEYMARHSVTHAALTPSFLQDGKDLPVSNTPLKLVLGGEPLGRTLLRNLVAQGYAIINDYGPTETTISAISWRCPQTFQDDVLPIGRPLDNVRVYLLDNSLYPVPLGTVGEMYIGGGSPY</sequence>
<dbReference type="Gene3D" id="3.30.559.30">
    <property type="entry name" value="Nonribosomal peptide synthetase, condensation domain"/>
    <property type="match status" value="1"/>
</dbReference>
<organism evidence="6 7">
    <name type="scientific">Modicella reniformis</name>
    <dbReference type="NCBI Taxonomy" id="1440133"/>
    <lineage>
        <taxon>Eukaryota</taxon>
        <taxon>Fungi</taxon>
        <taxon>Fungi incertae sedis</taxon>
        <taxon>Mucoromycota</taxon>
        <taxon>Mortierellomycotina</taxon>
        <taxon>Mortierellomycetes</taxon>
        <taxon>Mortierellales</taxon>
        <taxon>Mortierellaceae</taxon>
        <taxon>Modicella</taxon>
    </lineage>
</organism>
<reference evidence="6" key="1">
    <citation type="journal article" date="2020" name="Fungal Divers.">
        <title>Resolving the Mortierellaceae phylogeny through synthesis of multi-gene phylogenetics and phylogenomics.</title>
        <authorList>
            <person name="Vandepol N."/>
            <person name="Liber J."/>
            <person name="Desiro A."/>
            <person name="Na H."/>
            <person name="Kennedy M."/>
            <person name="Barry K."/>
            <person name="Grigoriev I.V."/>
            <person name="Miller A.N."/>
            <person name="O'Donnell K."/>
            <person name="Stajich J.E."/>
            <person name="Bonito G."/>
        </authorList>
    </citation>
    <scope>NUCLEOTIDE SEQUENCE</scope>
    <source>
        <strain evidence="6">MES-2147</strain>
    </source>
</reference>
<dbReference type="CDD" id="cd05930">
    <property type="entry name" value="A_NRPS"/>
    <property type="match status" value="1"/>
</dbReference>
<keyword evidence="2" id="KW-0597">Phosphoprotein</keyword>
<keyword evidence="1" id="KW-0596">Phosphopantetheine</keyword>
<dbReference type="GO" id="GO:0005737">
    <property type="term" value="C:cytoplasm"/>
    <property type="evidence" value="ECO:0007669"/>
    <property type="project" value="TreeGrafter"/>
</dbReference>
<gene>
    <name evidence="6" type="ORF">BGZ65_002948</name>
</gene>
<dbReference type="GO" id="GO:0031177">
    <property type="term" value="F:phosphopantetheine binding"/>
    <property type="evidence" value="ECO:0007669"/>
    <property type="project" value="TreeGrafter"/>
</dbReference>
<dbReference type="OrthoDB" id="329835at2759"/>
<dbReference type="InterPro" id="IPR001242">
    <property type="entry name" value="Condensation_dom"/>
</dbReference>